<protein>
    <recommendedName>
        <fullName evidence="4">DUF4378 domain-containing protein</fullName>
    </recommendedName>
</protein>
<comment type="caution">
    <text evidence="2">The sequence shown here is derived from an EMBL/GenBank/DDBJ whole genome shotgun (WGS) entry which is preliminary data.</text>
</comment>
<keyword evidence="3" id="KW-1185">Reference proteome</keyword>
<name>A0A9P0Z3X3_CUSEU</name>
<reference evidence="2" key="1">
    <citation type="submission" date="2022-07" db="EMBL/GenBank/DDBJ databases">
        <authorList>
            <person name="Macas J."/>
            <person name="Novak P."/>
            <person name="Neumann P."/>
        </authorList>
    </citation>
    <scope>NUCLEOTIDE SEQUENCE</scope>
</reference>
<evidence type="ECO:0008006" key="4">
    <source>
        <dbReference type="Google" id="ProtNLM"/>
    </source>
</evidence>
<feature type="region of interest" description="Disordered" evidence="1">
    <location>
        <begin position="49"/>
        <end position="76"/>
    </location>
</feature>
<dbReference type="PANTHER" id="PTHR33623">
    <property type="entry name" value="OS04G0572500 PROTEIN"/>
    <property type="match status" value="1"/>
</dbReference>
<dbReference type="AlphaFoldDB" id="A0A9P0Z3X3"/>
<dbReference type="Proteomes" id="UP001152484">
    <property type="component" value="Unassembled WGS sequence"/>
</dbReference>
<accession>A0A9P0Z3X3</accession>
<proteinExistence type="predicted"/>
<dbReference type="EMBL" id="CAMAPE010000019">
    <property type="protein sequence ID" value="CAH9086306.1"/>
    <property type="molecule type" value="Genomic_DNA"/>
</dbReference>
<dbReference type="PANTHER" id="PTHR33623:SF4">
    <property type="entry name" value="DUF4378 DOMAIN-CONTAINING PROTEIN"/>
    <property type="match status" value="1"/>
</dbReference>
<evidence type="ECO:0000313" key="3">
    <source>
        <dbReference type="Proteomes" id="UP001152484"/>
    </source>
</evidence>
<feature type="compositionally biased region" description="Basic and acidic residues" evidence="1">
    <location>
        <begin position="49"/>
        <end position="64"/>
    </location>
</feature>
<sequence length="456" mass="51681">MKPKLAKPMTPFLLKDYLGDEMSSCSSNGFRSYPRRECSTTVRFLLEADLRDAPPRDPVSEKPPARGRAGANKAPKARVFSALQRASKTVIKAVRILQIASSPAAVKSEKQREPKKETLTANFPRKLLKRNLNIKLTDRSEMERWKVYDQLMENMSKPSDSNSSTSNSWCDSDFMASGSLLQSSSCDSEVSSRVGHNDVVAAKTSLAEKAVSNDSVGVTNAYPPRKQLWSITTCNVEKEQSSPISTLDCPFQDEDDVSFQDKLNIGPETLRKLMKKIKRFESLTQIEVPLKAESPLHNSLSFTPYNFRDTGCENHSQVELKAALLLQQLNHNRRLSSCSLKLNATERFLLLDFFRDGIIEDGLPVSQLMKEAEDWINGESHRFLHEWEVEKNRKRYIEDMENEWKLKRIMDEENGGLAVELERYVLTSLVNELVADLACLSKQRIVKDGLSPYHQS</sequence>
<gene>
    <name evidence="2" type="ORF">CEURO_LOCUS9565</name>
</gene>
<evidence type="ECO:0000256" key="1">
    <source>
        <dbReference type="SAM" id="MobiDB-lite"/>
    </source>
</evidence>
<dbReference type="OrthoDB" id="668456at2759"/>
<organism evidence="2 3">
    <name type="scientific">Cuscuta europaea</name>
    <name type="common">European dodder</name>
    <dbReference type="NCBI Taxonomy" id="41803"/>
    <lineage>
        <taxon>Eukaryota</taxon>
        <taxon>Viridiplantae</taxon>
        <taxon>Streptophyta</taxon>
        <taxon>Embryophyta</taxon>
        <taxon>Tracheophyta</taxon>
        <taxon>Spermatophyta</taxon>
        <taxon>Magnoliopsida</taxon>
        <taxon>eudicotyledons</taxon>
        <taxon>Gunneridae</taxon>
        <taxon>Pentapetalae</taxon>
        <taxon>asterids</taxon>
        <taxon>lamiids</taxon>
        <taxon>Solanales</taxon>
        <taxon>Convolvulaceae</taxon>
        <taxon>Cuscuteae</taxon>
        <taxon>Cuscuta</taxon>
        <taxon>Cuscuta subgen. Cuscuta</taxon>
    </lineage>
</organism>
<evidence type="ECO:0000313" key="2">
    <source>
        <dbReference type="EMBL" id="CAH9086306.1"/>
    </source>
</evidence>